<geneLocation type="plasmid" evidence="1">
    <name>pCB111</name>
</geneLocation>
<protein>
    <recommendedName>
        <fullName evidence="2">Phage infection protein</fullName>
    </recommendedName>
</protein>
<sequence>MIKKTNNELNLIYYNAFYNALKEYADTLRKDPKHYEDKTYLLKKVIFYGVKSVNTEDPTAVRKEKEIDNFNLIFVLNDMMALLTPREFVNLFPIKKDFNGYKFGAKDYFYTKDYINKLNQNDPIGNENILDFLWAYTNDDIFEFVMNSMESLNNLRKLNGEPSLMQEFLRKNGIETYTLNTDLNENEHSLNNTDTVLKAKSNRVKHLRIIK</sequence>
<accession>A0A077K2I3</accession>
<reference evidence="1" key="1">
    <citation type="submission" date="2013-09" db="EMBL/GenBank/DDBJ databases">
        <title>Analysis of type B2 neurotoxin-encoding plasmid in Clostridium botulinum.</title>
        <authorList>
            <person name="Hosomi K."/>
            <person name="Sakaguchi Y."/>
            <person name="Gotoh K."/>
            <person name="Nakamura K."/>
            <person name="Kohda T."/>
            <person name="Mukamoto M."/>
            <person name="Iida T."/>
            <person name="Kozaki S."/>
        </authorList>
    </citation>
    <scope>NUCLEOTIDE SEQUENCE</scope>
    <source>
        <strain evidence="1">111</strain>
        <plasmid evidence="1">pCB111</plasmid>
    </source>
</reference>
<evidence type="ECO:0000313" key="1">
    <source>
        <dbReference type="EMBL" id="BAP25524.1"/>
    </source>
</evidence>
<dbReference type="RefSeq" id="WP_032072280.1">
    <property type="nucleotide sequence ID" value="NC_025146.1"/>
</dbReference>
<keyword evidence="1" id="KW-0614">Plasmid</keyword>
<organism evidence="1">
    <name type="scientific">Clostridium botulinum</name>
    <dbReference type="NCBI Taxonomy" id="1491"/>
    <lineage>
        <taxon>Bacteria</taxon>
        <taxon>Bacillati</taxon>
        <taxon>Bacillota</taxon>
        <taxon>Clostridia</taxon>
        <taxon>Eubacteriales</taxon>
        <taxon>Clostridiaceae</taxon>
        <taxon>Clostridium</taxon>
    </lineage>
</organism>
<proteinExistence type="predicted"/>
<name>A0A077K2I3_CLOBO</name>
<dbReference type="AlphaFoldDB" id="A0A077K2I3"/>
<evidence type="ECO:0008006" key="2">
    <source>
        <dbReference type="Google" id="ProtNLM"/>
    </source>
</evidence>
<dbReference type="EMBL" id="AB855771">
    <property type="protein sequence ID" value="BAP25524.1"/>
    <property type="molecule type" value="Genomic_DNA"/>
</dbReference>